<evidence type="ECO:0000313" key="2">
    <source>
        <dbReference type="Proteomes" id="UP000824890"/>
    </source>
</evidence>
<gene>
    <name evidence="1" type="ORF">HID58_040993</name>
</gene>
<dbReference type="Proteomes" id="UP000824890">
    <property type="component" value="Unassembled WGS sequence"/>
</dbReference>
<protein>
    <submittedName>
        <fullName evidence="1">Uncharacterized protein</fullName>
    </submittedName>
</protein>
<name>A0ABQ8B9K3_BRANA</name>
<reference evidence="1 2" key="1">
    <citation type="submission" date="2021-05" db="EMBL/GenBank/DDBJ databases">
        <title>Genome Assembly of Synthetic Allotetraploid Brassica napus Reveals Homoeologous Exchanges between Subgenomes.</title>
        <authorList>
            <person name="Davis J.T."/>
        </authorList>
    </citation>
    <scope>NUCLEOTIDE SEQUENCE [LARGE SCALE GENOMIC DNA]</scope>
    <source>
        <strain evidence="2">cv. Da-Ae</strain>
        <tissue evidence="1">Seedling</tissue>
    </source>
</reference>
<accession>A0ABQ8B9K3</accession>
<sequence length="40" mass="4850">MSLWESRFSSLMKRCGWKNLFYPGLWPYQRNNSSPYPSPH</sequence>
<dbReference type="EMBL" id="JAGKQM010000011">
    <property type="protein sequence ID" value="KAH0901490.1"/>
    <property type="molecule type" value="Genomic_DNA"/>
</dbReference>
<proteinExistence type="predicted"/>
<evidence type="ECO:0000313" key="1">
    <source>
        <dbReference type="EMBL" id="KAH0901490.1"/>
    </source>
</evidence>
<keyword evidence="2" id="KW-1185">Reference proteome</keyword>
<organism evidence="1 2">
    <name type="scientific">Brassica napus</name>
    <name type="common">Rape</name>
    <dbReference type="NCBI Taxonomy" id="3708"/>
    <lineage>
        <taxon>Eukaryota</taxon>
        <taxon>Viridiplantae</taxon>
        <taxon>Streptophyta</taxon>
        <taxon>Embryophyta</taxon>
        <taxon>Tracheophyta</taxon>
        <taxon>Spermatophyta</taxon>
        <taxon>Magnoliopsida</taxon>
        <taxon>eudicotyledons</taxon>
        <taxon>Gunneridae</taxon>
        <taxon>Pentapetalae</taxon>
        <taxon>rosids</taxon>
        <taxon>malvids</taxon>
        <taxon>Brassicales</taxon>
        <taxon>Brassicaceae</taxon>
        <taxon>Brassiceae</taxon>
        <taxon>Brassica</taxon>
    </lineage>
</organism>
<comment type="caution">
    <text evidence="1">The sequence shown here is derived from an EMBL/GenBank/DDBJ whole genome shotgun (WGS) entry which is preliminary data.</text>
</comment>